<reference evidence="2 3" key="1">
    <citation type="journal article" date="2023" name="BMC Biol.">
        <title>The compact genome of the sponge Oopsacas minuta (Hexactinellida) is lacking key metazoan core genes.</title>
        <authorList>
            <person name="Santini S."/>
            <person name="Schenkelaars Q."/>
            <person name="Jourda C."/>
            <person name="Duchesne M."/>
            <person name="Belahbib H."/>
            <person name="Rocher C."/>
            <person name="Selva M."/>
            <person name="Riesgo A."/>
            <person name="Vervoort M."/>
            <person name="Leys S.P."/>
            <person name="Kodjabachian L."/>
            <person name="Le Bivic A."/>
            <person name="Borchiellini C."/>
            <person name="Claverie J.M."/>
            <person name="Renard E."/>
        </authorList>
    </citation>
    <scope>NUCLEOTIDE SEQUENCE [LARGE SCALE GENOMIC DNA]</scope>
    <source>
        <strain evidence="2">SPO-2</strain>
    </source>
</reference>
<keyword evidence="1" id="KW-0812">Transmembrane</keyword>
<protein>
    <submittedName>
        <fullName evidence="2">Uncharacterized protein</fullName>
    </submittedName>
</protein>
<keyword evidence="1" id="KW-0472">Membrane</keyword>
<evidence type="ECO:0000313" key="2">
    <source>
        <dbReference type="EMBL" id="KAI6648928.1"/>
    </source>
</evidence>
<dbReference type="EMBL" id="JAKMXF010000324">
    <property type="protein sequence ID" value="KAI6648928.1"/>
    <property type="molecule type" value="Genomic_DNA"/>
</dbReference>
<sequence>MEGDYSNYSMVYSHFPIRSEEQIRGFKEFKYGWWVNGAQYQGDNSNLFKLAPGDMIGSMECQHSLYIAPSWEMVLLIQRSKKSCDNNTDWLVEDKNVWAQLSKVYSGKDEVLTRYSLGFVTSGSMIVKNFMFYALYCIVGHVVTTYVTKLLWNISTLISSNTEFKHT</sequence>
<organism evidence="2 3">
    <name type="scientific">Oopsacas minuta</name>
    <dbReference type="NCBI Taxonomy" id="111878"/>
    <lineage>
        <taxon>Eukaryota</taxon>
        <taxon>Metazoa</taxon>
        <taxon>Porifera</taxon>
        <taxon>Hexactinellida</taxon>
        <taxon>Hexasterophora</taxon>
        <taxon>Lyssacinosida</taxon>
        <taxon>Leucopsacidae</taxon>
        <taxon>Oopsacas</taxon>
    </lineage>
</organism>
<name>A0AAV7JJ35_9METZ</name>
<keyword evidence="3" id="KW-1185">Reference proteome</keyword>
<evidence type="ECO:0000256" key="1">
    <source>
        <dbReference type="SAM" id="Phobius"/>
    </source>
</evidence>
<keyword evidence="1" id="KW-1133">Transmembrane helix</keyword>
<dbReference type="AlphaFoldDB" id="A0AAV7JJ35"/>
<proteinExistence type="predicted"/>
<dbReference type="Proteomes" id="UP001165289">
    <property type="component" value="Unassembled WGS sequence"/>
</dbReference>
<feature type="transmembrane region" description="Helical" evidence="1">
    <location>
        <begin position="130"/>
        <end position="152"/>
    </location>
</feature>
<accession>A0AAV7JJ35</accession>
<comment type="caution">
    <text evidence="2">The sequence shown here is derived from an EMBL/GenBank/DDBJ whole genome shotgun (WGS) entry which is preliminary data.</text>
</comment>
<gene>
    <name evidence="2" type="ORF">LOD99_7001</name>
</gene>
<evidence type="ECO:0000313" key="3">
    <source>
        <dbReference type="Proteomes" id="UP001165289"/>
    </source>
</evidence>